<evidence type="ECO:0000313" key="6">
    <source>
        <dbReference type="Proteomes" id="UP000000844"/>
    </source>
</evidence>
<gene>
    <name evidence="5" type="ordered locus">Snas_3435</name>
</gene>
<dbReference type="InterPro" id="IPR002068">
    <property type="entry name" value="A-crystallin/Hsp20_dom"/>
</dbReference>
<dbReference type="Gene3D" id="2.60.40.790">
    <property type="match status" value="1"/>
</dbReference>
<dbReference type="PANTHER" id="PTHR46733:SF4">
    <property type="entry name" value="HEAT SHOCK PROTEIN 21, CHLOROPLASTIC"/>
    <property type="match status" value="1"/>
</dbReference>
<evidence type="ECO:0000256" key="3">
    <source>
        <dbReference type="RuleBase" id="RU003616"/>
    </source>
</evidence>
<accession>D3PVI5</accession>
<dbReference type="OrthoDB" id="3855217at2"/>
<feature type="domain" description="SHSP" evidence="4">
    <location>
        <begin position="19"/>
        <end position="131"/>
    </location>
</feature>
<evidence type="ECO:0000256" key="2">
    <source>
        <dbReference type="PROSITE-ProRule" id="PRU00285"/>
    </source>
</evidence>
<dbReference type="HOGENOM" id="CLU_046737_8_2_11"/>
<dbReference type="PANTHER" id="PTHR46733">
    <property type="entry name" value="26.5 KDA HEAT SHOCK PROTEIN, MITOCHONDRIAL"/>
    <property type="match status" value="1"/>
</dbReference>
<keyword evidence="6" id="KW-1185">Reference proteome</keyword>
<organism evidence="5 6">
    <name type="scientific">Stackebrandtia nassauensis (strain DSM 44728 / CIP 108903 / NRRL B-16338 / NBRC 102104 / LLR-40K-21)</name>
    <dbReference type="NCBI Taxonomy" id="446470"/>
    <lineage>
        <taxon>Bacteria</taxon>
        <taxon>Bacillati</taxon>
        <taxon>Actinomycetota</taxon>
        <taxon>Actinomycetes</taxon>
        <taxon>Glycomycetales</taxon>
        <taxon>Glycomycetaceae</taxon>
        <taxon>Stackebrandtia</taxon>
    </lineage>
</organism>
<dbReference type="Pfam" id="PF00011">
    <property type="entry name" value="HSP20"/>
    <property type="match status" value="1"/>
</dbReference>
<dbReference type="KEGG" id="sna:Snas_3435"/>
<proteinExistence type="inferred from homology"/>
<evidence type="ECO:0000313" key="5">
    <source>
        <dbReference type="EMBL" id="ADD43099.1"/>
    </source>
</evidence>
<dbReference type="eggNOG" id="COG0071">
    <property type="taxonomic scope" value="Bacteria"/>
</dbReference>
<dbReference type="RefSeq" id="WP_013018670.1">
    <property type="nucleotide sequence ID" value="NC_013947.1"/>
</dbReference>
<dbReference type="STRING" id="446470.Snas_3435"/>
<keyword evidence="1 5" id="KW-0346">Stress response</keyword>
<reference evidence="5 6" key="1">
    <citation type="journal article" date="2009" name="Stand. Genomic Sci.">
        <title>Complete genome sequence of Stackebrandtia nassauensis type strain (LLR-40K-21).</title>
        <authorList>
            <person name="Munk C."/>
            <person name="Lapidus A."/>
            <person name="Copeland A."/>
            <person name="Jando M."/>
            <person name="Mayilraj S."/>
            <person name="Glavina Del Rio T."/>
            <person name="Nolan M."/>
            <person name="Chen F."/>
            <person name="Lucas S."/>
            <person name="Tice H."/>
            <person name="Cheng J.F."/>
            <person name="Han C."/>
            <person name="Detter J.C."/>
            <person name="Bruce D."/>
            <person name="Goodwin L."/>
            <person name="Chain P."/>
            <person name="Pitluck S."/>
            <person name="Goker M."/>
            <person name="Ovchinikova G."/>
            <person name="Pati A."/>
            <person name="Ivanova N."/>
            <person name="Mavromatis K."/>
            <person name="Chen A."/>
            <person name="Palaniappan K."/>
            <person name="Land M."/>
            <person name="Hauser L."/>
            <person name="Chang Y.J."/>
            <person name="Jeffries C.D."/>
            <person name="Bristow J."/>
            <person name="Eisen J.A."/>
            <person name="Markowitz V."/>
            <person name="Hugenholtz P."/>
            <person name="Kyrpides N.C."/>
            <person name="Klenk H.P."/>
        </authorList>
    </citation>
    <scope>NUCLEOTIDE SEQUENCE [LARGE SCALE GENOMIC DNA]</scope>
    <source>
        <strain evidence="6">DSM 44728 / CIP 108903 / NRRL B-16338 / NBRC 102104 / LLR-40K-21</strain>
    </source>
</reference>
<sequence length="131" mass="14460">MTSLTPRIFGDLADFFGMSPGSHHTPPIRIAIQQSDQEYRVRAELPGMDPNKDIHVSVDHDVLSLRAERQSGTHDETHSEFRYGSMYRAVRLPGNADTDNIKAEYVRGVLDITVPLKAGSDTSVVIPVKGS</sequence>
<evidence type="ECO:0000259" key="4">
    <source>
        <dbReference type="PROSITE" id="PS01031"/>
    </source>
</evidence>
<dbReference type="AlphaFoldDB" id="D3PVI5"/>
<dbReference type="InterPro" id="IPR008978">
    <property type="entry name" value="HSP20-like_chaperone"/>
</dbReference>
<dbReference type="EMBL" id="CP001778">
    <property type="protein sequence ID" value="ADD43099.1"/>
    <property type="molecule type" value="Genomic_DNA"/>
</dbReference>
<dbReference type="InterPro" id="IPR044587">
    <property type="entry name" value="HSP21-like"/>
</dbReference>
<dbReference type="Proteomes" id="UP000000844">
    <property type="component" value="Chromosome"/>
</dbReference>
<comment type="similarity">
    <text evidence="2 3">Belongs to the small heat shock protein (HSP20) family.</text>
</comment>
<dbReference type="CDD" id="cd06464">
    <property type="entry name" value="ACD_sHsps-like"/>
    <property type="match status" value="1"/>
</dbReference>
<protein>
    <submittedName>
        <fullName evidence="5">Heat shock protein Hsp20</fullName>
    </submittedName>
</protein>
<evidence type="ECO:0000256" key="1">
    <source>
        <dbReference type="ARBA" id="ARBA00023016"/>
    </source>
</evidence>
<dbReference type="PROSITE" id="PS01031">
    <property type="entry name" value="SHSP"/>
    <property type="match status" value="1"/>
</dbReference>
<dbReference type="GO" id="GO:0009408">
    <property type="term" value="P:response to heat"/>
    <property type="evidence" value="ECO:0007669"/>
    <property type="project" value="InterPro"/>
</dbReference>
<name>D3PVI5_STANL</name>
<dbReference type="SUPFAM" id="SSF49764">
    <property type="entry name" value="HSP20-like chaperones"/>
    <property type="match status" value="1"/>
</dbReference>